<dbReference type="OMA" id="PPIWPED"/>
<sequence length="389" mass="44081">MTPVPQELIDQIVDDSWDDHAVLKCMSLTSRAFYPRTRPYLFGEVELVEDEQTQRFAALCRDSPDIVPLVVSLDTAHCWFDEGDLGIPFPFLPSLRHITVTWVADCPFQVPSALSSSKKSYVSAMFWQLEVNGLSQILEIIGGSSELQHLALLSLSSATEPLTCAEYQNYLLEGRRLCPESFAIEYPFLELYGLLLPQSIISFERLRDFAISVLFDSDRDFAVAVISLSLETLQNLRIQFDYNSGPPIWPEDFNVSHIRVIDIIAFDPDQAQQGCSSVLNCWMIDCLTRKINRLEKATIRFATPDLSTDPPTLSDWDSVLTGESMPSFRLLIIQVVHCHGILDPTLAGIFRSKVENQFPILQSRGWLDVEFKANEKNVDMLNMLAIYPY</sequence>
<gene>
    <name evidence="1" type="ORF">ARMOST_01421</name>
</gene>
<dbReference type="Proteomes" id="UP000219338">
    <property type="component" value="Unassembled WGS sequence"/>
</dbReference>
<accession>A0A284QP44</accession>
<protein>
    <recommendedName>
        <fullName evidence="3">F-box domain-containing protein</fullName>
    </recommendedName>
</protein>
<evidence type="ECO:0008006" key="3">
    <source>
        <dbReference type="Google" id="ProtNLM"/>
    </source>
</evidence>
<dbReference type="OrthoDB" id="2788229at2759"/>
<organism evidence="1 2">
    <name type="scientific">Armillaria ostoyae</name>
    <name type="common">Armillaria root rot fungus</name>
    <dbReference type="NCBI Taxonomy" id="47428"/>
    <lineage>
        <taxon>Eukaryota</taxon>
        <taxon>Fungi</taxon>
        <taxon>Dikarya</taxon>
        <taxon>Basidiomycota</taxon>
        <taxon>Agaricomycotina</taxon>
        <taxon>Agaricomycetes</taxon>
        <taxon>Agaricomycetidae</taxon>
        <taxon>Agaricales</taxon>
        <taxon>Marasmiineae</taxon>
        <taxon>Physalacriaceae</taxon>
        <taxon>Armillaria</taxon>
    </lineage>
</organism>
<dbReference type="AlphaFoldDB" id="A0A284QP44"/>
<evidence type="ECO:0000313" key="2">
    <source>
        <dbReference type="Proteomes" id="UP000219338"/>
    </source>
</evidence>
<name>A0A284QP44_ARMOS</name>
<proteinExistence type="predicted"/>
<keyword evidence="2" id="KW-1185">Reference proteome</keyword>
<reference evidence="2" key="1">
    <citation type="journal article" date="2017" name="Nat. Ecol. Evol.">
        <title>Genome expansion and lineage-specific genetic innovations in the forest pathogenic fungi Armillaria.</title>
        <authorList>
            <person name="Sipos G."/>
            <person name="Prasanna A.N."/>
            <person name="Walter M.C."/>
            <person name="O'Connor E."/>
            <person name="Balint B."/>
            <person name="Krizsan K."/>
            <person name="Kiss B."/>
            <person name="Hess J."/>
            <person name="Varga T."/>
            <person name="Slot J."/>
            <person name="Riley R."/>
            <person name="Boka B."/>
            <person name="Rigling D."/>
            <person name="Barry K."/>
            <person name="Lee J."/>
            <person name="Mihaltcheva S."/>
            <person name="LaButti K."/>
            <person name="Lipzen A."/>
            <person name="Waldron R."/>
            <person name="Moloney N.M."/>
            <person name="Sperisen C."/>
            <person name="Kredics L."/>
            <person name="Vagvoelgyi C."/>
            <person name="Patrignani A."/>
            <person name="Fitzpatrick D."/>
            <person name="Nagy I."/>
            <person name="Doyle S."/>
            <person name="Anderson J.B."/>
            <person name="Grigoriev I.V."/>
            <person name="Gueldener U."/>
            <person name="Muensterkoetter M."/>
            <person name="Nagy L.G."/>
        </authorList>
    </citation>
    <scope>NUCLEOTIDE SEQUENCE [LARGE SCALE GENOMIC DNA]</scope>
    <source>
        <strain evidence="2">C18/9</strain>
    </source>
</reference>
<dbReference type="EMBL" id="FUEG01000001">
    <property type="protein sequence ID" value="SJK98160.1"/>
    <property type="molecule type" value="Genomic_DNA"/>
</dbReference>
<evidence type="ECO:0000313" key="1">
    <source>
        <dbReference type="EMBL" id="SJK98160.1"/>
    </source>
</evidence>